<evidence type="ECO:0000256" key="1">
    <source>
        <dbReference type="PROSITE-ProRule" id="PRU00047"/>
    </source>
</evidence>
<protein>
    <submittedName>
        <fullName evidence="4">Retrotransposon Gag like 4</fullName>
    </submittedName>
</protein>
<keyword evidence="1" id="KW-0863">Zinc-finger</keyword>
<sequence>MENYVNSPPALQVEHSSLQAGNLTLQPRMQDVTEENSALKGQAMPALTTPMMPLPCSLEHLSQFHGDPTNLSEFLAWMTTYLKTLKIPNPADDAHVKFIFNHLSQQVASCGVIPGPDQSALLKQKENFVLEFQQSFGELTKQEMKSLVSKVDKGDKFSLQDTTTFQLLSQNLRYNETSQSRHFQEEFADPIQAEVSGTDMMDNLPDLITQCIQVDKKRSDRPELLQSEAQIPMLASLIHHQTLSRATGPSPKEDPVKLRGSQPPLTPAKRARQQETHSCLYCSQSGHFTKDCLAKRSRAPARINNPAHQ</sequence>
<name>A0A8C3WUH3_9CETA</name>
<feature type="region of interest" description="Disordered" evidence="2">
    <location>
        <begin position="244"/>
        <end position="274"/>
    </location>
</feature>
<dbReference type="PANTHER" id="PTHR15503">
    <property type="entry name" value="LDOC1 RELATED"/>
    <property type="match status" value="1"/>
</dbReference>
<dbReference type="PROSITE" id="PS50158">
    <property type="entry name" value="ZF_CCHC"/>
    <property type="match status" value="1"/>
</dbReference>
<proteinExistence type="predicted"/>
<dbReference type="AlphaFoldDB" id="A0A8C3WUH3"/>
<dbReference type="GO" id="GO:0050890">
    <property type="term" value="P:cognition"/>
    <property type="evidence" value="ECO:0007669"/>
    <property type="project" value="Ensembl"/>
</dbReference>
<gene>
    <name evidence="4" type="primary">RTL4</name>
</gene>
<dbReference type="GeneTree" id="ENSGT00940000163925"/>
<dbReference type="PANTHER" id="PTHR15503:SF8">
    <property type="entry name" value="RETROTRANSPOSON GAG-LIKE PROTEIN 4"/>
    <property type="match status" value="1"/>
</dbReference>
<dbReference type="InterPro" id="IPR001878">
    <property type="entry name" value="Znf_CCHC"/>
</dbReference>
<evidence type="ECO:0000256" key="2">
    <source>
        <dbReference type="SAM" id="MobiDB-lite"/>
    </source>
</evidence>
<reference evidence="4" key="1">
    <citation type="submission" date="2025-08" db="UniProtKB">
        <authorList>
            <consortium name="Ensembl"/>
        </authorList>
    </citation>
    <scope>IDENTIFICATION</scope>
</reference>
<organism evidence="4 5">
    <name type="scientific">Catagonus wagneri</name>
    <name type="common">Chacoan peccary</name>
    <dbReference type="NCBI Taxonomy" id="51154"/>
    <lineage>
        <taxon>Eukaryota</taxon>
        <taxon>Metazoa</taxon>
        <taxon>Chordata</taxon>
        <taxon>Craniata</taxon>
        <taxon>Vertebrata</taxon>
        <taxon>Euteleostomi</taxon>
        <taxon>Mammalia</taxon>
        <taxon>Eutheria</taxon>
        <taxon>Laurasiatheria</taxon>
        <taxon>Artiodactyla</taxon>
        <taxon>Suina</taxon>
        <taxon>Tayassuidae</taxon>
        <taxon>Catagonus</taxon>
    </lineage>
</organism>
<dbReference type="InterPro" id="IPR032567">
    <property type="entry name" value="RTL1-rel"/>
</dbReference>
<evidence type="ECO:0000259" key="3">
    <source>
        <dbReference type="PROSITE" id="PS50158"/>
    </source>
</evidence>
<evidence type="ECO:0000313" key="4">
    <source>
        <dbReference type="Ensembl" id="ENSCWAP00000021510.1"/>
    </source>
</evidence>
<dbReference type="GO" id="GO:0003676">
    <property type="term" value="F:nucleic acid binding"/>
    <property type="evidence" value="ECO:0007669"/>
    <property type="project" value="InterPro"/>
</dbReference>
<keyword evidence="5" id="KW-1185">Reference proteome</keyword>
<keyword evidence="1" id="KW-0479">Metal-binding</keyword>
<accession>A0A8C3WUH3</accession>
<dbReference type="Proteomes" id="UP000694540">
    <property type="component" value="Unplaced"/>
</dbReference>
<evidence type="ECO:0000313" key="5">
    <source>
        <dbReference type="Proteomes" id="UP000694540"/>
    </source>
</evidence>
<dbReference type="InterPro" id="IPR036875">
    <property type="entry name" value="Znf_CCHC_sf"/>
</dbReference>
<keyword evidence="1" id="KW-0862">Zinc</keyword>
<dbReference type="Ensembl" id="ENSCWAT00000023321.1">
    <property type="protein sequence ID" value="ENSCWAP00000021510.1"/>
    <property type="gene ID" value="ENSCWAG00000016426.1"/>
</dbReference>
<dbReference type="GO" id="GO:0008270">
    <property type="term" value="F:zinc ion binding"/>
    <property type="evidence" value="ECO:0007669"/>
    <property type="project" value="UniProtKB-KW"/>
</dbReference>
<dbReference type="GO" id="GO:0042415">
    <property type="term" value="P:norepinephrine metabolic process"/>
    <property type="evidence" value="ECO:0007669"/>
    <property type="project" value="Ensembl"/>
</dbReference>
<feature type="domain" description="CCHC-type" evidence="3">
    <location>
        <begin position="279"/>
        <end position="292"/>
    </location>
</feature>
<dbReference type="SUPFAM" id="SSF57756">
    <property type="entry name" value="Retrovirus zinc finger-like domains"/>
    <property type="match status" value="1"/>
</dbReference>
<reference evidence="4" key="2">
    <citation type="submission" date="2025-09" db="UniProtKB">
        <authorList>
            <consortium name="Ensembl"/>
        </authorList>
    </citation>
    <scope>IDENTIFICATION</scope>
</reference>